<organism evidence="1 2">
    <name type="scientific">Galendromus occidentalis</name>
    <name type="common">western predatory mite</name>
    <dbReference type="NCBI Taxonomy" id="34638"/>
    <lineage>
        <taxon>Eukaryota</taxon>
        <taxon>Metazoa</taxon>
        <taxon>Ecdysozoa</taxon>
        <taxon>Arthropoda</taxon>
        <taxon>Chelicerata</taxon>
        <taxon>Arachnida</taxon>
        <taxon>Acari</taxon>
        <taxon>Parasitiformes</taxon>
        <taxon>Mesostigmata</taxon>
        <taxon>Gamasina</taxon>
        <taxon>Phytoseioidea</taxon>
        <taxon>Phytoseiidae</taxon>
        <taxon>Typhlodrominae</taxon>
        <taxon>Galendromus</taxon>
    </lineage>
</organism>
<keyword evidence="1" id="KW-1185">Reference proteome</keyword>
<dbReference type="AlphaFoldDB" id="A0AAJ6QQV9"/>
<dbReference type="GeneID" id="100902115"/>
<evidence type="ECO:0000313" key="1">
    <source>
        <dbReference type="Proteomes" id="UP000694867"/>
    </source>
</evidence>
<dbReference type="KEGG" id="goe:100902115"/>
<proteinExistence type="predicted"/>
<protein>
    <submittedName>
        <fullName evidence="2">Uncharacterized protein LOC100902115</fullName>
    </submittedName>
</protein>
<dbReference type="Proteomes" id="UP000694867">
    <property type="component" value="Unplaced"/>
</dbReference>
<name>A0AAJ6QQV9_9ACAR</name>
<evidence type="ECO:0000313" key="2">
    <source>
        <dbReference type="RefSeq" id="XP_003740909.1"/>
    </source>
</evidence>
<sequence length="145" mass="17273">MTALGEWFTATFHHLDYVKKAVRIGVTQHIERPRPDKFPVELEVACSLVPRDSREKNRFPGPKFYFSGTISNASELQAFLETEIELLEFSVEPGYQIEFWWHLVFGKEYKLRLREIEKQERGVPFKPYTGYGFRERLDRRLRCLE</sequence>
<accession>A0AAJ6QQV9</accession>
<reference evidence="2" key="1">
    <citation type="submission" date="2025-08" db="UniProtKB">
        <authorList>
            <consortium name="RefSeq"/>
        </authorList>
    </citation>
    <scope>IDENTIFICATION</scope>
</reference>
<gene>
    <name evidence="2" type="primary">LOC100902115</name>
</gene>
<dbReference type="RefSeq" id="XP_003740909.1">
    <property type="nucleotide sequence ID" value="XM_003740861.3"/>
</dbReference>